<keyword evidence="2" id="KW-1185">Reference proteome</keyword>
<organism evidence="1 2">
    <name type="scientific">Thermophilibacter immobilis</name>
    <dbReference type="NCBI Taxonomy" id="2779519"/>
    <lineage>
        <taxon>Bacteria</taxon>
        <taxon>Bacillati</taxon>
        <taxon>Actinomycetota</taxon>
        <taxon>Coriobacteriia</taxon>
        <taxon>Coriobacteriales</taxon>
        <taxon>Atopobiaceae</taxon>
        <taxon>Thermophilibacter</taxon>
    </lineage>
</organism>
<proteinExistence type="predicted"/>
<dbReference type="Proteomes" id="UP000593735">
    <property type="component" value="Chromosome"/>
</dbReference>
<evidence type="ECO:0000313" key="1">
    <source>
        <dbReference type="EMBL" id="QOY60039.1"/>
    </source>
</evidence>
<reference evidence="1 2" key="1">
    <citation type="submission" date="2020-10" db="EMBL/GenBank/DDBJ databases">
        <title>Olsenella immobilis sp.nov., isolated from the mud in a fermentation cellar used for the production of Chinese strong-flavoured liquor.</title>
        <authorList>
            <person name="Lu L."/>
        </authorList>
    </citation>
    <scope>NUCLEOTIDE SEQUENCE [LARGE SCALE GENOMIC DNA]</scope>
    <source>
        <strain evidence="1 2">LZLJ-2</strain>
    </source>
</reference>
<sequence length="420" mass="46210">MHAEPITCYRPRPEVAAAFASLPYDVFDRAEARSYVDAHPGSFLAIDRPETSFAPDHDPYASDVYERARELLEARMADGTLLRDEVPCYYLYRLRQDGREQTGIVCACALDDYADGTIRRHELTRRDKEDDRVRHIEATGCQTGPIFLAYRDSPACEALVEAEKSAEPLYDFTDELGVQQSVWRVALPTAVNSLDALLGHVERTYIADGHHRAASAARVCQELREARSAGTQDASAREPYDSLLCVLFPASQLRVLPYNRVVADVAGLSEPELVGALERTGLTVGSRRDAPVTPERRGVFGMYAFGAWRELSLAGSLPAGPVEALDVSILQDRVLGPVLDIDDPRGDPRVDFVGGAAGPAELERRAGEGGVAFSLFATSVEELMEVADAGRLMPPKSTWFEPKLRSGLFIRRIMESDPRG</sequence>
<evidence type="ECO:0000313" key="2">
    <source>
        <dbReference type="Proteomes" id="UP000593735"/>
    </source>
</evidence>
<name>A0A7S7M790_9ACTN</name>
<dbReference type="PANTHER" id="PTHR36454:SF1">
    <property type="entry name" value="DUF1015 DOMAIN-CONTAINING PROTEIN"/>
    <property type="match status" value="1"/>
</dbReference>
<dbReference type="PIRSF" id="PIRSF033563">
    <property type="entry name" value="UCP033563"/>
    <property type="match status" value="1"/>
</dbReference>
<dbReference type="RefSeq" id="WP_194370084.1">
    <property type="nucleotide sequence ID" value="NZ_CP063767.1"/>
</dbReference>
<dbReference type="Pfam" id="PF06245">
    <property type="entry name" value="DUF1015"/>
    <property type="match status" value="1"/>
</dbReference>
<dbReference type="PANTHER" id="PTHR36454">
    <property type="entry name" value="LMO2823 PROTEIN"/>
    <property type="match status" value="1"/>
</dbReference>
<dbReference type="EMBL" id="CP063767">
    <property type="protein sequence ID" value="QOY60039.1"/>
    <property type="molecule type" value="Genomic_DNA"/>
</dbReference>
<protein>
    <submittedName>
        <fullName evidence="1">DUF1015 domain-containing protein</fullName>
    </submittedName>
</protein>
<accession>A0A7S7M790</accession>
<dbReference type="InterPro" id="IPR008323">
    <property type="entry name" value="UCP033563"/>
</dbReference>
<gene>
    <name evidence="1" type="ORF">INP52_06345</name>
</gene>
<dbReference type="KEGG" id="tio:INP52_06345"/>
<dbReference type="AlphaFoldDB" id="A0A7S7M790"/>